<feature type="compositionally biased region" description="Low complexity" evidence="1">
    <location>
        <begin position="69"/>
        <end position="94"/>
    </location>
</feature>
<keyword evidence="3" id="KW-1185">Reference proteome</keyword>
<dbReference type="Proteomes" id="UP001206312">
    <property type="component" value="Unassembled WGS sequence"/>
</dbReference>
<organism evidence="2 3">
    <name type="scientific">Robiginitalea marina</name>
    <dbReference type="NCBI Taxonomy" id="2954105"/>
    <lineage>
        <taxon>Bacteria</taxon>
        <taxon>Pseudomonadati</taxon>
        <taxon>Bacteroidota</taxon>
        <taxon>Flavobacteriia</taxon>
        <taxon>Flavobacteriales</taxon>
        <taxon>Flavobacteriaceae</taxon>
        <taxon>Robiginitalea</taxon>
    </lineage>
</organism>
<feature type="region of interest" description="Disordered" evidence="1">
    <location>
        <begin position="26"/>
        <end position="94"/>
    </location>
</feature>
<name>A0ABT1AZX4_9FLAO</name>
<evidence type="ECO:0000313" key="2">
    <source>
        <dbReference type="EMBL" id="MCO5725537.1"/>
    </source>
</evidence>
<protein>
    <submittedName>
        <fullName evidence="2">Uncharacterized protein</fullName>
    </submittedName>
</protein>
<feature type="compositionally biased region" description="Basic and acidic residues" evidence="1">
    <location>
        <begin position="32"/>
        <end position="43"/>
    </location>
</feature>
<accession>A0ABT1AZX4</accession>
<evidence type="ECO:0000256" key="1">
    <source>
        <dbReference type="SAM" id="MobiDB-lite"/>
    </source>
</evidence>
<feature type="compositionally biased region" description="Polar residues" evidence="1">
    <location>
        <begin position="44"/>
        <end position="68"/>
    </location>
</feature>
<proteinExistence type="predicted"/>
<gene>
    <name evidence="2" type="ORF">NG653_11770</name>
</gene>
<evidence type="ECO:0000313" key="3">
    <source>
        <dbReference type="Proteomes" id="UP001206312"/>
    </source>
</evidence>
<dbReference type="EMBL" id="JAMXIB010000010">
    <property type="protein sequence ID" value="MCO5725537.1"/>
    <property type="molecule type" value="Genomic_DNA"/>
</dbReference>
<comment type="caution">
    <text evidence="2">The sequence shown here is derived from an EMBL/GenBank/DDBJ whole genome shotgun (WGS) entry which is preliminary data.</text>
</comment>
<reference evidence="2 3" key="1">
    <citation type="submission" date="2022-06" db="EMBL/GenBank/DDBJ databases">
        <authorList>
            <person name="Xuan X."/>
        </authorList>
    </citation>
    <scope>NUCLEOTIDE SEQUENCE [LARGE SCALE GENOMIC DNA]</scope>
    <source>
        <strain evidence="2 3">2V75</strain>
    </source>
</reference>
<sequence>MKKESNLSKKVASVVATSLAVLGSVGFASNHNEIDQPKSEEVISNKQSKPQLILSTSETNNYSLESTQASHASHSSHSSHGSHASHASHASSSI</sequence>